<feature type="transmembrane region" description="Helical" evidence="1">
    <location>
        <begin position="44"/>
        <end position="66"/>
    </location>
</feature>
<dbReference type="OrthoDB" id="1247025at2"/>
<accession>A0A5B7TP24</accession>
<reference evidence="2 3" key="1">
    <citation type="submission" date="2019-05" db="EMBL/GenBank/DDBJ databases">
        <title>Algicella ahnfeltiae gen. nov., sp. nov., a novel marine bacterium of the family Flavobacteriaceae isolated from a red alga.</title>
        <authorList>
            <person name="Nedashkovskaya O.I."/>
            <person name="Kukhlevskiy A.D."/>
            <person name="Kim S.-G."/>
            <person name="Zhukova N.V."/>
            <person name="Mikhailov V.V."/>
        </authorList>
    </citation>
    <scope>NUCLEOTIDE SEQUENCE [LARGE SCALE GENOMIC DNA]</scope>
    <source>
        <strain evidence="2 3">10Alg115</strain>
    </source>
</reference>
<proteinExistence type="predicted"/>
<dbReference type="EMBL" id="CP040749">
    <property type="protein sequence ID" value="QCX36964.1"/>
    <property type="molecule type" value="Genomic_DNA"/>
</dbReference>
<organism evidence="2 3">
    <name type="scientific">Aureibaculum algae</name>
    <dbReference type="NCBI Taxonomy" id="2584122"/>
    <lineage>
        <taxon>Bacteria</taxon>
        <taxon>Pseudomonadati</taxon>
        <taxon>Bacteroidota</taxon>
        <taxon>Flavobacteriia</taxon>
        <taxon>Flavobacteriales</taxon>
        <taxon>Flavobacteriaceae</taxon>
        <taxon>Aureibaculum</taxon>
    </lineage>
</organism>
<keyword evidence="1" id="KW-1133">Transmembrane helix</keyword>
<dbReference type="Proteomes" id="UP000306229">
    <property type="component" value="Chromosome"/>
</dbReference>
<evidence type="ECO:0000256" key="1">
    <source>
        <dbReference type="SAM" id="Phobius"/>
    </source>
</evidence>
<dbReference type="RefSeq" id="WP_138947925.1">
    <property type="nucleotide sequence ID" value="NZ_CP040749.1"/>
</dbReference>
<keyword evidence="3" id="KW-1185">Reference proteome</keyword>
<keyword evidence="1" id="KW-0472">Membrane</keyword>
<dbReference type="AlphaFoldDB" id="A0A5B7TP24"/>
<keyword evidence="1" id="KW-0812">Transmembrane</keyword>
<gene>
    <name evidence="2" type="ORF">FF125_00395</name>
</gene>
<name>A0A5B7TP24_9FLAO</name>
<sequence length="253" mass="28849">MAPNKFEQHIKEELNRREIEPSDNAWNKISNKLEPAQKEKKTRYIWLGIAASFTGLLIISTIYFNYDTTDSNDSDTVVETNKKNLEIIEKDSNSLAKEIEENEIANTEVVTPTNTKEVNKKEKVERLEKEIKKPIINEGNAIAIVQPQQKVKNDKVVFSQEEIIQQKIAEVAAKVDKLEQNENILTDMEVDSLILQAQKEILQNKIFRQDGSVDAMALLNEVEGELEKPLKDKLFDLLKKGILETKNALADSN</sequence>
<evidence type="ECO:0000313" key="3">
    <source>
        <dbReference type="Proteomes" id="UP000306229"/>
    </source>
</evidence>
<protein>
    <submittedName>
        <fullName evidence="2">Uncharacterized protein</fullName>
    </submittedName>
</protein>
<dbReference type="KEGG" id="fbe:FF125_00395"/>
<evidence type="ECO:0000313" key="2">
    <source>
        <dbReference type="EMBL" id="QCX36964.1"/>
    </source>
</evidence>